<sequence>MDYQPPVFCDCKAKAARWISWSVDNPGRRTDKRHLQQEVEDCRARLEEERTGFEACGLFVRSGCGVVCQKLNVGSDECVEQNGSLFIIDSQLVPKLNFVLNPSHAIYIW</sequence>
<organism evidence="1">
    <name type="scientific">Oryza sativa subsp. japonica</name>
    <name type="common">Rice</name>
    <dbReference type="NCBI Taxonomy" id="39947"/>
    <lineage>
        <taxon>Eukaryota</taxon>
        <taxon>Viridiplantae</taxon>
        <taxon>Streptophyta</taxon>
        <taxon>Embryophyta</taxon>
        <taxon>Tracheophyta</taxon>
        <taxon>Spermatophyta</taxon>
        <taxon>Magnoliopsida</taxon>
        <taxon>Liliopsida</taxon>
        <taxon>Poales</taxon>
        <taxon>Poaceae</taxon>
        <taxon>BOP clade</taxon>
        <taxon>Oryzoideae</taxon>
        <taxon>Oryzeae</taxon>
        <taxon>Oryzinae</taxon>
        <taxon>Oryza</taxon>
        <taxon>Oryza sativa</taxon>
    </lineage>
</organism>
<proteinExistence type="predicted"/>
<gene>
    <name evidence="1" type="ordered locus">LOC_Os03g16709</name>
</gene>
<reference evidence="1" key="2">
    <citation type="submission" date="2006-06" db="EMBL/GenBank/DDBJ databases">
        <authorList>
            <person name="Buell R."/>
            <person name="Wing R.A."/>
            <person name="McCombie W.A."/>
            <person name="Ouyang S."/>
        </authorList>
    </citation>
    <scope>NUCLEOTIDE SEQUENCE</scope>
</reference>
<protein>
    <submittedName>
        <fullName evidence="1">Uncharacterized protein</fullName>
    </submittedName>
</protein>
<dbReference type="EMBL" id="DP000009">
    <property type="protein sequence ID" value="ABF95242.1"/>
    <property type="molecule type" value="Genomic_DNA"/>
</dbReference>
<reference evidence="1" key="1">
    <citation type="journal article" date="2005" name="Genome Res.">
        <title>Sequence, annotation, and analysis of synteny between rice chromosome 3 and diverged grass species.</title>
        <authorList>
            <consortium name="Rice Chromosome 3 Sequencing Consortium"/>
            <person name="Buell C.R."/>
            <person name="Yuan Q."/>
            <person name="Ouyang S."/>
            <person name="Liu J."/>
            <person name="Zhu W."/>
            <person name="Wang A."/>
            <person name="Maiti R."/>
            <person name="Haas B."/>
            <person name="Wortman J."/>
            <person name="Pertea M."/>
            <person name="Jones K.M."/>
            <person name="Kim M."/>
            <person name="Overton L."/>
            <person name="Tsitrin T."/>
            <person name="Fadrosh D."/>
            <person name="Bera J."/>
            <person name="Weaver B."/>
            <person name="Jin S."/>
            <person name="Johri S."/>
            <person name="Reardon M."/>
            <person name="Webb K."/>
            <person name="Hill J."/>
            <person name="Moffat K."/>
            <person name="Tallon L."/>
            <person name="Van Aken S."/>
            <person name="Lewis M."/>
            <person name="Utterback T."/>
            <person name="Feldblyum T."/>
            <person name="Zismann V."/>
            <person name="Iobst S."/>
            <person name="Hsiao J."/>
            <person name="de Vazeille A.R."/>
            <person name="Salzberg S.L."/>
            <person name="White O."/>
            <person name="Fraser C."/>
            <person name="Yu Y."/>
            <person name="Kim H."/>
            <person name="Rambo T."/>
            <person name="Currie J."/>
            <person name="Collura K."/>
            <person name="Kernodle-Thompson S."/>
            <person name="Wei F."/>
            <person name="Kudrna K."/>
            <person name="Ammiraju J.S."/>
            <person name="Luo M."/>
            <person name="Goicoechea J.L."/>
            <person name="Wing R.A."/>
            <person name="Henry D."/>
            <person name="Oates R."/>
            <person name="Palmer M."/>
            <person name="Pries G."/>
            <person name="Saski C."/>
            <person name="Simmons J."/>
            <person name="Soderlund C."/>
            <person name="Nelson W."/>
            <person name="de la Bastide M."/>
            <person name="Spiegel L."/>
            <person name="Nascimento L."/>
            <person name="Huang E."/>
            <person name="Preston R."/>
            <person name="Zutavern T."/>
            <person name="Palmer L."/>
            <person name="O'Shaughnessy A."/>
            <person name="Dike S."/>
            <person name="McCombie W.R."/>
            <person name="Minx P."/>
            <person name="Cordum H."/>
            <person name="Wilson R."/>
            <person name="Jin W."/>
            <person name="Lee H.R."/>
            <person name="Jiang J."/>
            <person name="Jackson S."/>
        </authorList>
    </citation>
    <scope>NUCLEOTIDE SEQUENCE [LARGE SCALE GENOMIC DNA]</scope>
</reference>
<evidence type="ECO:0000313" key="1">
    <source>
        <dbReference type="EMBL" id="ABF95242.1"/>
    </source>
</evidence>
<dbReference type="AlphaFoldDB" id="Q10NC5"/>
<accession>Q10NC5</accession>
<name>Q10NC5_ORYSJ</name>